<dbReference type="SUPFAM" id="SSF53756">
    <property type="entry name" value="UDP-Glycosyltransferase/glycogen phosphorylase"/>
    <property type="match status" value="1"/>
</dbReference>
<accession>A0A978V1G6</accession>
<keyword evidence="2" id="KW-0808">Transferase</keyword>
<gene>
    <name evidence="3" type="ORF">FEM48_Zijuj07G0008000</name>
</gene>
<dbReference type="Proteomes" id="UP000813462">
    <property type="component" value="Unassembled WGS sequence"/>
</dbReference>
<dbReference type="EMBL" id="JAEACU010000007">
    <property type="protein sequence ID" value="KAH7521199.1"/>
    <property type="molecule type" value="Genomic_DNA"/>
</dbReference>
<evidence type="ECO:0008006" key="5">
    <source>
        <dbReference type="Google" id="ProtNLM"/>
    </source>
</evidence>
<dbReference type="FunFam" id="3.40.50.2000:FF:000120">
    <property type="entry name" value="UDP-glycosyltransferase 76C1"/>
    <property type="match status" value="1"/>
</dbReference>
<evidence type="ECO:0000256" key="2">
    <source>
        <dbReference type="ARBA" id="ARBA00022679"/>
    </source>
</evidence>
<protein>
    <recommendedName>
        <fullName evidence="5">UDP-glycosyltransferase 76F1-like</fullName>
    </recommendedName>
</protein>
<name>A0A978V1G6_ZIZJJ</name>
<comment type="caution">
    <text evidence="3">The sequence shown here is derived from an EMBL/GenBank/DDBJ whole genome shotgun (WGS) entry which is preliminary data.</text>
</comment>
<dbReference type="CDD" id="cd03784">
    <property type="entry name" value="GT1_Gtf-like"/>
    <property type="match status" value="1"/>
</dbReference>
<reference evidence="3" key="1">
    <citation type="journal article" date="2021" name="Front. Plant Sci.">
        <title>Chromosome-Scale Genome Assembly for Chinese Sour Jujube and Insights Into Its Genome Evolution and Domestication Signature.</title>
        <authorList>
            <person name="Shen L.-Y."/>
            <person name="Luo H."/>
            <person name="Wang X.-L."/>
            <person name="Wang X.-M."/>
            <person name="Qiu X.-J."/>
            <person name="Liu H."/>
            <person name="Zhou S.-S."/>
            <person name="Jia K.-H."/>
            <person name="Nie S."/>
            <person name="Bao Y.-T."/>
            <person name="Zhang R.-G."/>
            <person name="Yun Q.-Z."/>
            <person name="Chai Y.-H."/>
            <person name="Lu J.-Y."/>
            <person name="Li Y."/>
            <person name="Zhao S.-W."/>
            <person name="Mao J.-F."/>
            <person name="Jia S.-G."/>
            <person name="Mao Y.-M."/>
        </authorList>
    </citation>
    <scope>NUCLEOTIDE SEQUENCE</scope>
    <source>
        <strain evidence="3">AT0</strain>
        <tissue evidence="3">Leaf</tissue>
    </source>
</reference>
<organism evidence="3 4">
    <name type="scientific">Ziziphus jujuba var. spinosa</name>
    <dbReference type="NCBI Taxonomy" id="714518"/>
    <lineage>
        <taxon>Eukaryota</taxon>
        <taxon>Viridiplantae</taxon>
        <taxon>Streptophyta</taxon>
        <taxon>Embryophyta</taxon>
        <taxon>Tracheophyta</taxon>
        <taxon>Spermatophyta</taxon>
        <taxon>Magnoliopsida</taxon>
        <taxon>eudicotyledons</taxon>
        <taxon>Gunneridae</taxon>
        <taxon>Pentapetalae</taxon>
        <taxon>rosids</taxon>
        <taxon>fabids</taxon>
        <taxon>Rosales</taxon>
        <taxon>Rhamnaceae</taxon>
        <taxon>Paliureae</taxon>
        <taxon>Ziziphus</taxon>
    </lineage>
</organism>
<sequence>MDRKGRKLVLFPLPCQGHINPMLQLANILYSKGFSISIIHTSFNCPNPSNYPHFTFHSIGEGLSESEASIHDGFAFLSLLNTKYVDPFRECLGRMLCDVSEEPVACLISDATFYFTQAVAESLKVPRIVLKTESASSFLVFAALPLLRERGYIPIQDSRLEEPVIEFPHLKVKDLPLVVTSTPEVFYQVIDSVVSETKASSGLIWNTFEELEHSELTRMRNEFPIPIFPIGPFHNASFSNSSSSSLTPEDKSCISWLNTQPHKSVIYVSFGSIADLNEAEFLEVAWGLANSNQPFLWVVRPGLVNGSEWLESLPNGFLENLNGRGNIVKWAPQQEVLAHPAVGAFWTHNGWNSTMESIREGVPMICMPRFGDQLVNARYVSQVWKVGLQLEKGLKRGYIEKTIEKLMVEKEGEEIRFRISKLKEKANLCLKQDASSYKSLESLVSHISSLG</sequence>
<dbReference type="Gene3D" id="3.40.50.2000">
    <property type="entry name" value="Glycogen Phosphorylase B"/>
    <property type="match status" value="2"/>
</dbReference>
<dbReference type="AlphaFoldDB" id="A0A978V1G6"/>
<dbReference type="PANTHER" id="PTHR11926:SF1374">
    <property type="entry name" value="UDP-GLYCOSYLTRANSFERASE 76F1-RELATED"/>
    <property type="match status" value="1"/>
</dbReference>
<dbReference type="Pfam" id="PF00201">
    <property type="entry name" value="UDPGT"/>
    <property type="match status" value="1"/>
</dbReference>
<comment type="similarity">
    <text evidence="1">Belongs to the UDP-glycosyltransferase family.</text>
</comment>
<dbReference type="SMR" id="A0A978V1G6"/>
<dbReference type="OrthoDB" id="5835829at2759"/>
<evidence type="ECO:0000313" key="3">
    <source>
        <dbReference type="EMBL" id="KAH7521199.1"/>
    </source>
</evidence>
<dbReference type="FunFam" id="3.40.50.2000:FF:000040">
    <property type="entry name" value="UDP-glycosyltransferase 76C1"/>
    <property type="match status" value="1"/>
</dbReference>
<evidence type="ECO:0000256" key="1">
    <source>
        <dbReference type="ARBA" id="ARBA00009995"/>
    </source>
</evidence>
<dbReference type="PANTHER" id="PTHR11926">
    <property type="entry name" value="GLUCOSYL/GLUCURONOSYL TRANSFERASES"/>
    <property type="match status" value="1"/>
</dbReference>
<dbReference type="GO" id="GO:0080043">
    <property type="term" value="F:quercetin 3-O-glucosyltransferase activity"/>
    <property type="evidence" value="ECO:0007669"/>
    <property type="project" value="TreeGrafter"/>
</dbReference>
<dbReference type="InterPro" id="IPR002213">
    <property type="entry name" value="UDP_glucos_trans"/>
</dbReference>
<evidence type="ECO:0000313" key="4">
    <source>
        <dbReference type="Proteomes" id="UP000813462"/>
    </source>
</evidence>
<dbReference type="GO" id="GO:0080044">
    <property type="term" value="F:quercetin 7-O-glucosyltransferase activity"/>
    <property type="evidence" value="ECO:0007669"/>
    <property type="project" value="TreeGrafter"/>
</dbReference>
<proteinExistence type="inferred from homology"/>